<protein>
    <submittedName>
        <fullName evidence="1">Uncharacterized protein</fullName>
    </submittedName>
</protein>
<feature type="non-terminal residue" evidence="1">
    <location>
        <position position="1"/>
    </location>
</feature>
<accession>A0ABC8RKF0</accession>
<organism evidence="1 2">
    <name type="scientific">Ilex paraguariensis</name>
    <name type="common">yerba mate</name>
    <dbReference type="NCBI Taxonomy" id="185542"/>
    <lineage>
        <taxon>Eukaryota</taxon>
        <taxon>Viridiplantae</taxon>
        <taxon>Streptophyta</taxon>
        <taxon>Embryophyta</taxon>
        <taxon>Tracheophyta</taxon>
        <taxon>Spermatophyta</taxon>
        <taxon>Magnoliopsida</taxon>
        <taxon>eudicotyledons</taxon>
        <taxon>Gunneridae</taxon>
        <taxon>Pentapetalae</taxon>
        <taxon>asterids</taxon>
        <taxon>campanulids</taxon>
        <taxon>Aquifoliales</taxon>
        <taxon>Aquifoliaceae</taxon>
        <taxon>Ilex</taxon>
    </lineage>
</organism>
<keyword evidence="2" id="KW-1185">Reference proteome</keyword>
<dbReference type="Proteomes" id="UP001642360">
    <property type="component" value="Unassembled WGS sequence"/>
</dbReference>
<comment type="caution">
    <text evidence="1">The sequence shown here is derived from an EMBL/GenBank/DDBJ whole genome shotgun (WGS) entry which is preliminary data.</text>
</comment>
<dbReference type="AlphaFoldDB" id="A0ABC8RKF0"/>
<reference evidence="1 2" key="1">
    <citation type="submission" date="2024-02" db="EMBL/GenBank/DDBJ databases">
        <authorList>
            <person name="Vignale AGUSTIN F."/>
            <person name="Sosa J E."/>
            <person name="Modenutti C."/>
        </authorList>
    </citation>
    <scope>NUCLEOTIDE SEQUENCE [LARGE SCALE GENOMIC DNA]</scope>
</reference>
<proteinExistence type="predicted"/>
<gene>
    <name evidence="1" type="ORF">ILEXP_LOCUS13258</name>
</gene>
<evidence type="ECO:0000313" key="2">
    <source>
        <dbReference type="Proteomes" id="UP001642360"/>
    </source>
</evidence>
<dbReference type="EMBL" id="CAUOFW020001491">
    <property type="protein sequence ID" value="CAK9145445.1"/>
    <property type="molecule type" value="Genomic_DNA"/>
</dbReference>
<evidence type="ECO:0000313" key="1">
    <source>
        <dbReference type="EMBL" id="CAK9145445.1"/>
    </source>
</evidence>
<sequence length="66" mass="6753">GKAIEVGKQGASIRSNNIGCRRGRRGMGALAGVRSDVGIGSVGLALGVLGWSMGTRHGCWCTRLAL</sequence>
<feature type="non-terminal residue" evidence="1">
    <location>
        <position position="66"/>
    </location>
</feature>
<name>A0ABC8RKF0_9AQUA</name>